<feature type="compositionally biased region" description="Low complexity" evidence="7">
    <location>
        <begin position="180"/>
        <end position="196"/>
    </location>
</feature>
<feature type="compositionally biased region" description="Low complexity" evidence="7">
    <location>
        <begin position="16"/>
        <end position="36"/>
    </location>
</feature>
<dbReference type="Proteomes" id="UP001497600">
    <property type="component" value="Chromosome B"/>
</dbReference>
<gene>
    <name evidence="9" type="ORF">CAAN4_B02916</name>
</gene>
<feature type="region of interest" description="Disordered" evidence="7">
    <location>
        <begin position="1"/>
        <end position="115"/>
    </location>
</feature>
<organism evidence="9 10">
    <name type="scientific">[Candida] anglica</name>
    <dbReference type="NCBI Taxonomy" id="148631"/>
    <lineage>
        <taxon>Eukaryota</taxon>
        <taxon>Fungi</taxon>
        <taxon>Dikarya</taxon>
        <taxon>Ascomycota</taxon>
        <taxon>Saccharomycotina</taxon>
        <taxon>Pichiomycetes</taxon>
        <taxon>Debaryomycetaceae</taxon>
        <taxon>Kurtzmaniella</taxon>
    </lineage>
</organism>
<keyword evidence="5" id="KW-0804">Transcription</keyword>
<feature type="compositionally biased region" description="Polar residues" evidence="7">
    <location>
        <begin position="37"/>
        <end position="63"/>
    </location>
</feature>
<dbReference type="InterPro" id="IPR052360">
    <property type="entry name" value="Transcr_Regulatory_Proteins"/>
</dbReference>
<proteinExistence type="predicted"/>
<dbReference type="Gene3D" id="4.10.240.10">
    <property type="entry name" value="Zn(2)-C6 fungal-type DNA-binding domain"/>
    <property type="match status" value="1"/>
</dbReference>
<dbReference type="InterPro" id="IPR036864">
    <property type="entry name" value="Zn2-C6_fun-type_DNA-bd_sf"/>
</dbReference>
<evidence type="ECO:0000256" key="1">
    <source>
        <dbReference type="ARBA" id="ARBA00022723"/>
    </source>
</evidence>
<dbReference type="PANTHER" id="PTHR36206">
    <property type="entry name" value="ASPERCRYPTIN BIOSYNTHESIS CLUSTER-SPECIFIC TRANSCRIPTION REGULATOR ATNN-RELATED"/>
    <property type="match status" value="1"/>
</dbReference>
<reference evidence="9 10" key="1">
    <citation type="submission" date="2024-01" db="EMBL/GenBank/DDBJ databases">
        <authorList>
            <consortium name="Genoscope - CEA"/>
            <person name="William W."/>
        </authorList>
    </citation>
    <scope>NUCLEOTIDE SEQUENCE [LARGE SCALE GENOMIC DNA]</scope>
    <source>
        <strain evidence="9 10">29B2s-10</strain>
    </source>
</reference>
<dbReference type="InterPro" id="IPR001138">
    <property type="entry name" value="Zn2Cys6_DnaBD"/>
</dbReference>
<evidence type="ECO:0000256" key="5">
    <source>
        <dbReference type="ARBA" id="ARBA00023163"/>
    </source>
</evidence>
<sequence>MNPWNHPRWGEESKGQQQSHSMHQSHSLHPLHPVSQAQTMQSIQPQQGQANASKSGNRSQPQPSMVPLHTYPYYPISEFPNQQPPPPTHTYHDDSVDPIPTFIGQQTQPPPVASYVTSHQPVLDQDHRDQWAQQQQQQQQILGSGVRHQQLSTFIYPPGDIKMDHNEMIPQYGGRNYSVSSSTSSTSSQKTSKSGSKSGGSGGKAITKRSRMGCLTCRQRKKRCCETKPRCTECCRLGLNCVWPKPGTEHKNKPKDTKNEENTIDHDVYGKIKVLRGIVEYKS</sequence>
<evidence type="ECO:0000256" key="3">
    <source>
        <dbReference type="ARBA" id="ARBA00023015"/>
    </source>
</evidence>
<dbReference type="EMBL" id="OZ004254">
    <property type="protein sequence ID" value="CAK7895994.1"/>
    <property type="molecule type" value="Genomic_DNA"/>
</dbReference>
<feature type="domain" description="Zn(2)-C6 fungal-type" evidence="8">
    <location>
        <begin position="213"/>
        <end position="243"/>
    </location>
</feature>
<evidence type="ECO:0000313" key="10">
    <source>
        <dbReference type="Proteomes" id="UP001497600"/>
    </source>
</evidence>
<dbReference type="CDD" id="cd00067">
    <property type="entry name" value="GAL4"/>
    <property type="match status" value="1"/>
</dbReference>
<feature type="region of interest" description="Disordered" evidence="7">
    <location>
        <begin position="165"/>
        <end position="206"/>
    </location>
</feature>
<accession>A0ABP0E711</accession>
<evidence type="ECO:0000256" key="2">
    <source>
        <dbReference type="ARBA" id="ARBA00022833"/>
    </source>
</evidence>
<evidence type="ECO:0000256" key="4">
    <source>
        <dbReference type="ARBA" id="ARBA00023125"/>
    </source>
</evidence>
<dbReference type="SUPFAM" id="SSF57701">
    <property type="entry name" value="Zn2/Cys6 DNA-binding domain"/>
    <property type="match status" value="1"/>
</dbReference>
<keyword evidence="2" id="KW-0862">Zinc</keyword>
<dbReference type="PANTHER" id="PTHR36206:SF12">
    <property type="entry name" value="ASPERCRYPTIN BIOSYNTHESIS CLUSTER-SPECIFIC TRANSCRIPTION REGULATOR ATNN-RELATED"/>
    <property type="match status" value="1"/>
</dbReference>
<evidence type="ECO:0000259" key="8">
    <source>
        <dbReference type="PROSITE" id="PS50048"/>
    </source>
</evidence>
<keyword evidence="3" id="KW-0805">Transcription regulation</keyword>
<evidence type="ECO:0000256" key="7">
    <source>
        <dbReference type="SAM" id="MobiDB-lite"/>
    </source>
</evidence>
<keyword evidence="4" id="KW-0238">DNA-binding</keyword>
<keyword evidence="6" id="KW-0539">Nucleus</keyword>
<keyword evidence="10" id="KW-1185">Reference proteome</keyword>
<protein>
    <recommendedName>
        <fullName evidence="8">Zn(2)-C6 fungal-type domain-containing protein</fullName>
    </recommendedName>
</protein>
<dbReference type="PROSITE" id="PS50048">
    <property type="entry name" value="ZN2_CY6_FUNGAL_2"/>
    <property type="match status" value="1"/>
</dbReference>
<evidence type="ECO:0000256" key="6">
    <source>
        <dbReference type="ARBA" id="ARBA00023242"/>
    </source>
</evidence>
<evidence type="ECO:0000313" key="9">
    <source>
        <dbReference type="EMBL" id="CAK7895994.1"/>
    </source>
</evidence>
<dbReference type="Pfam" id="PF00172">
    <property type="entry name" value="Zn_clus"/>
    <property type="match status" value="1"/>
</dbReference>
<keyword evidence="1" id="KW-0479">Metal-binding</keyword>
<name>A0ABP0E711_9ASCO</name>
<dbReference type="PROSITE" id="PS00463">
    <property type="entry name" value="ZN2_CY6_FUNGAL_1"/>
    <property type="match status" value="1"/>
</dbReference>
<dbReference type="SMART" id="SM00066">
    <property type="entry name" value="GAL4"/>
    <property type="match status" value="1"/>
</dbReference>